<evidence type="ECO:0000313" key="1">
    <source>
        <dbReference type="EMBL" id="GAA4461371.1"/>
    </source>
</evidence>
<dbReference type="Proteomes" id="UP001501175">
    <property type="component" value="Unassembled WGS sequence"/>
</dbReference>
<proteinExistence type="predicted"/>
<comment type="caution">
    <text evidence="1">The sequence shown here is derived from an EMBL/GenBank/DDBJ whole genome shotgun (WGS) entry which is preliminary data.</text>
</comment>
<reference evidence="2" key="1">
    <citation type="journal article" date="2019" name="Int. J. Syst. Evol. Microbiol.">
        <title>The Global Catalogue of Microorganisms (GCM) 10K type strain sequencing project: providing services to taxonomists for standard genome sequencing and annotation.</title>
        <authorList>
            <consortium name="The Broad Institute Genomics Platform"/>
            <consortium name="The Broad Institute Genome Sequencing Center for Infectious Disease"/>
            <person name="Wu L."/>
            <person name="Ma J."/>
        </authorList>
    </citation>
    <scope>NUCLEOTIDE SEQUENCE [LARGE SCALE GENOMIC DNA]</scope>
    <source>
        <strain evidence="2">JCM 17927</strain>
    </source>
</reference>
<name>A0ABP8N7L5_9BACT</name>
<protein>
    <submittedName>
        <fullName evidence="1">Uncharacterized protein</fullName>
    </submittedName>
</protein>
<dbReference type="EMBL" id="BAABHD010000061">
    <property type="protein sequence ID" value="GAA4461371.1"/>
    <property type="molecule type" value="Genomic_DNA"/>
</dbReference>
<keyword evidence="2" id="KW-1185">Reference proteome</keyword>
<organism evidence="1 2">
    <name type="scientific">Nibrella saemangeumensis</name>
    <dbReference type="NCBI Taxonomy" id="1084526"/>
    <lineage>
        <taxon>Bacteria</taxon>
        <taxon>Pseudomonadati</taxon>
        <taxon>Bacteroidota</taxon>
        <taxon>Cytophagia</taxon>
        <taxon>Cytophagales</taxon>
        <taxon>Spirosomataceae</taxon>
        <taxon>Nibrella</taxon>
    </lineage>
</organism>
<sequence length="340" mass="38829">MRMGLPVIAADLNPVAVLINKAMLEILPRFANHPPFNPDSKKKYHPDHKWTNAHGLAEDVRYYGRLINEDAKKRIGHLYPPVTLSDGRTVPVLTYFWARTVQCPNPACGCQMPLVGSFILKKRGKETYYVSPIIERNGKNSLKGFEVHTGEPEVKGTIISKSGARCIACNEVIAHPYIRQEGIAKRISHRLMAVSADTGKGRAYLFDPNQEQQILIEPKWIPEIPLAHNPKNISPPLYGMTSYDQLFTKRQLIAYDTLNELIIKLRLELTGENVNEDYIKAVVVFLSFAIDRLADFNNSLTTWKPSGEQQMHLYIFRQSKTTYSGQYRPLWISVRRRVQR</sequence>
<gene>
    <name evidence="1" type="ORF">GCM10023189_36840</name>
</gene>
<evidence type="ECO:0000313" key="2">
    <source>
        <dbReference type="Proteomes" id="UP001501175"/>
    </source>
</evidence>
<accession>A0ABP8N7L5</accession>